<evidence type="ECO:0000256" key="9">
    <source>
        <dbReference type="ARBA" id="ARBA00030409"/>
    </source>
</evidence>
<dbReference type="SUPFAM" id="SSF56104">
    <property type="entry name" value="SAICAR synthase-like"/>
    <property type="match status" value="1"/>
</dbReference>
<sequence>MVLTSTDLGRYYKLLGQGKVRDVYEIDAKTLLFVATDRISAFDVVLENGIPNKGKILTLMSRFWFTQIPKLLPSASLETHFISLDLPKALAGTKEGELYQDRSMQVKRLKVFPIESIVRGYITGSAWSEYKKSGTVHGINVGEGLQESQQFPTPLWTPSTKAEAGQHDENITPEQAAKIIGSEYANKIASLSVQIYSAARDYAQAHGIIIADTKFEFALDESTQPPSVVLVDEVLTPDSSRFWDATKYTVGRPQESLDKQFLRDWLIANGLKGKEGVTMPAEVAERTYQGYMEAYTRLTGAESI</sequence>
<keyword evidence="7" id="KW-0658">Purine biosynthesis</keyword>
<dbReference type="UniPathway" id="UPA00074">
    <property type="reaction ID" value="UER00131"/>
</dbReference>
<dbReference type="InterPro" id="IPR018236">
    <property type="entry name" value="SAICAR_synthetase_CS"/>
</dbReference>
<keyword evidence="5" id="KW-0436">Ligase</keyword>
<dbReference type="FunFam" id="3.30.470.20:FF:000015">
    <property type="entry name" value="Phosphoribosylaminoimidazole-succinocarboxamide synthase"/>
    <property type="match status" value="1"/>
</dbReference>
<keyword evidence="12" id="KW-1185">Reference proteome</keyword>
<evidence type="ECO:0000313" key="11">
    <source>
        <dbReference type="EMBL" id="KAF1814847.1"/>
    </source>
</evidence>
<dbReference type="Proteomes" id="UP000504638">
    <property type="component" value="Unplaced"/>
</dbReference>
<dbReference type="PANTHER" id="PTHR43700:SF1">
    <property type="entry name" value="PHOSPHORIBOSYLAMINOIMIDAZOLE-SUCCINOCARBOXAMIDE SYNTHASE"/>
    <property type="match status" value="1"/>
</dbReference>
<dbReference type="NCBIfam" id="NF010568">
    <property type="entry name" value="PRK13961.1"/>
    <property type="match status" value="1"/>
</dbReference>
<name>A0A6G1G9T6_9PEZI</name>
<evidence type="ECO:0000256" key="8">
    <source>
        <dbReference type="ARBA" id="ARBA00022840"/>
    </source>
</evidence>
<evidence type="ECO:0000256" key="7">
    <source>
        <dbReference type="ARBA" id="ARBA00022755"/>
    </source>
</evidence>
<dbReference type="GeneID" id="54415154"/>
<reference evidence="13" key="2">
    <citation type="submission" date="2020-04" db="EMBL/GenBank/DDBJ databases">
        <authorList>
            <consortium name="NCBI Genome Project"/>
        </authorList>
    </citation>
    <scope>NUCLEOTIDE SEQUENCE</scope>
    <source>
        <strain evidence="13">CBS 781.70</strain>
    </source>
</reference>
<evidence type="ECO:0000259" key="10">
    <source>
        <dbReference type="Pfam" id="PF01259"/>
    </source>
</evidence>
<dbReference type="Pfam" id="PF01259">
    <property type="entry name" value="SAICAR_synt"/>
    <property type="match status" value="1"/>
</dbReference>
<dbReference type="GO" id="GO:0006189">
    <property type="term" value="P:'de novo' IMP biosynthetic process"/>
    <property type="evidence" value="ECO:0007669"/>
    <property type="project" value="UniProtKB-UniPathway"/>
</dbReference>
<dbReference type="EC" id="6.3.2.6" evidence="3"/>
<keyword evidence="8" id="KW-0067">ATP-binding</keyword>
<keyword evidence="6" id="KW-0547">Nucleotide-binding</keyword>
<proteinExistence type="inferred from homology"/>
<reference evidence="11 13" key="1">
    <citation type="submission" date="2020-01" db="EMBL/GenBank/DDBJ databases">
        <authorList>
            <consortium name="DOE Joint Genome Institute"/>
            <person name="Haridas S."/>
            <person name="Albert R."/>
            <person name="Binder M."/>
            <person name="Bloem J."/>
            <person name="Labutti K."/>
            <person name="Salamov A."/>
            <person name="Andreopoulos B."/>
            <person name="Baker S.E."/>
            <person name="Barry K."/>
            <person name="Bills G."/>
            <person name="Bluhm B.H."/>
            <person name="Cannon C."/>
            <person name="Castanera R."/>
            <person name="Culley D.E."/>
            <person name="Daum C."/>
            <person name="Ezra D."/>
            <person name="Gonzalez J.B."/>
            <person name="Henrissat B."/>
            <person name="Kuo A."/>
            <person name="Liang C."/>
            <person name="Lipzen A."/>
            <person name="Lutzoni F."/>
            <person name="Magnuson J."/>
            <person name="Mondo S."/>
            <person name="Nolan M."/>
            <person name="Ohm R."/>
            <person name="Pangilinan J."/>
            <person name="Park H.-J."/>
            <person name="Ramirez L."/>
            <person name="Alfaro M."/>
            <person name="Sun H."/>
            <person name="Tritt A."/>
            <person name="Yoshinaga Y."/>
            <person name="Zwiers L.-H."/>
            <person name="Turgeon B.G."/>
            <person name="Goodwin S.B."/>
            <person name="Spatafora J.W."/>
            <person name="Crous P.W."/>
            <person name="Grigoriev I.V."/>
        </authorList>
    </citation>
    <scope>NUCLEOTIDE SEQUENCE</scope>
    <source>
        <strain evidence="11 13">CBS 781.70</strain>
    </source>
</reference>
<dbReference type="GO" id="GO:0005524">
    <property type="term" value="F:ATP binding"/>
    <property type="evidence" value="ECO:0007669"/>
    <property type="project" value="UniProtKB-KW"/>
</dbReference>
<dbReference type="PANTHER" id="PTHR43700">
    <property type="entry name" value="PHOSPHORIBOSYLAMINOIMIDAZOLE-SUCCINOCARBOXAMIDE SYNTHASE"/>
    <property type="match status" value="1"/>
</dbReference>
<dbReference type="GO" id="GO:0005737">
    <property type="term" value="C:cytoplasm"/>
    <property type="evidence" value="ECO:0007669"/>
    <property type="project" value="TreeGrafter"/>
</dbReference>
<evidence type="ECO:0000256" key="6">
    <source>
        <dbReference type="ARBA" id="ARBA00022741"/>
    </source>
</evidence>
<evidence type="ECO:0000256" key="3">
    <source>
        <dbReference type="ARBA" id="ARBA00012217"/>
    </source>
</evidence>
<dbReference type="RefSeq" id="XP_033536478.1">
    <property type="nucleotide sequence ID" value="XM_033674584.1"/>
</dbReference>
<dbReference type="GO" id="GO:0004639">
    <property type="term" value="F:phosphoribosylaminoimidazolesuccinocarboxamide synthase activity"/>
    <property type="evidence" value="ECO:0007669"/>
    <property type="project" value="UniProtKB-EC"/>
</dbReference>
<dbReference type="InterPro" id="IPR028923">
    <property type="entry name" value="SAICAR_synt/ADE2_N"/>
</dbReference>
<dbReference type="NCBIfam" id="TIGR00081">
    <property type="entry name" value="purC"/>
    <property type="match status" value="1"/>
</dbReference>
<protein>
    <recommendedName>
        <fullName evidence="4">Phosphoribosylaminoimidazole-succinocarboxamide synthase</fullName>
        <ecNumber evidence="3">6.3.2.6</ecNumber>
    </recommendedName>
    <alternativeName>
        <fullName evidence="9">SAICAR synthetase</fullName>
    </alternativeName>
</protein>
<reference evidence="13" key="3">
    <citation type="submission" date="2025-04" db="UniProtKB">
        <authorList>
            <consortium name="RefSeq"/>
        </authorList>
    </citation>
    <scope>IDENTIFICATION</scope>
    <source>
        <strain evidence="13">CBS 781.70</strain>
    </source>
</reference>
<dbReference type="PROSITE" id="PS01057">
    <property type="entry name" value="SAICAR_SYNTHETASE_1"/>
    <property type="match status" value="1"/>
</dbReference>
<dbReference type="AlphaFoldDB" id="A0A6G1G9T6"/>
<dbReference type="HAMAP" id="MF_00137">
    <property type="entry name" value="SAICAR_synth"/>
    <property type="match status" value="1"/>
</dbReference>
<dbReference type="EMBL" id="ML975152">
    <property type="protein sequence ID" value="KAF1814847.1"/>
    <property type="molecule type" value="Genomic_DNA"/>
</dbReference>
<dbReference type="InterPro" id="IPR001636">
    <property type="entry name" value="SAICAR_synth"/>
</dbReference>
<dbReference type="CDD" id="cd01414">
    <property type="entry name" value="SAICAR_synt_Sc"/>
    <property type="match status" value="1"/>
</dbReference>
<evidence type="ECO:0000256" key="4">
    <source>
        <dbReference type="ARBA" id="ARBA00016460"/>
    </source>
</evidence>
<dbReference type="OrthoDB" id="9991235at2759"/>
<feature type="domain" description="SAICAR synthetase/ADE2 N-terminal" evidence="10">
    <location>
        <begin position="15"/>
        <end position="278"/>
    </location>
</feature>
<gene>
    <name evidence="11 13" type="ORF">P152DRAFT_234988</name>
</gene>
<accession>A0A6G1G9T6</accession>
<evidence type="ECO:0000313" key="12">
    <source>
        <dbReference type="Proteomes" id="UP000504638"/>
    </source>
</evidence>
<dbReference type="Gene3D" id="3.30.470.20">
    <property type="entry name" value="ATP-grasp fold, B domain"/>
    <property type="match status" value="1"/>
</dbReference>
<dbReference type="Gene3D" id="3.30.200.20">
    <property type="entry name" value="Phosphorylase Kinase, domain 1"/>
    <property type="match status" value="1"/>
</dbReference>
<comment type="pathway">
    <text evidence="1">Purine metabolism; IMP biosynthesis via de novo pathway; 5-amino-1-(5-phospho-D-ribosyl)imidazole-4-carboxamide from 5-amino-1-(5-phospho-D-ribosyl)imidazole-4-carboxylate: step 1/2.</text>
</comment>
<evidence type="ECO:0000256" key="5">
    <source>
        <dbReference type="ARBA" id="ARBA00022598"/>
    </source>
</evidence>
<evidence type="ECO:0000256" key="1">
    <source>
        <dbReference type="ARBA" id="ARBA00004672"/>
    </source>
</evidence>
<comment type="similarity">
    <text evidence="2">Belongs to the SAICAR synthetase family.</text>
</comment>
<evidence type="ECO:0000256" key="2">
    <source>
        <dbReference type="ARBA" id="ARBA00010190"/>
    </source>
</evidence>
<evidence type="ECO:0000313" key="13">
    <source>
        <dbReference type="RefSeq" id="XP_033536478.1"/>
    </source>
</evidence>
<organism evidence="11">
    <name type="scientific">Eremomyces bilateralis CBS 781.70</name>
    <dbReference type="NCBI Taxonomy" id="1392243"/>
    <lineage>
        <taxon>Eukaryota</taxon>
        <taxon>Fungi</taxon>
        <taxon>Dikarya</taxon>
        <taxon>Ascomycota</taxon>
        <taxon>Pezizomycotina</taxon>
        <taxon>Dothideomycetes</taxon>
        <taxon>Dothideomycetes incertae sedis</taxon>
        <taxon>Eremomycetales</taxon>
        <taxon>Eremomycetaceae</taxon>
        <taxon>Eremomyces</taxon>
    </lineage>
</organism>